<dbReference type="Pfam" id="PF22042">
    <property type="entry name" value="EF-G_D2"/>
    <property type="match status" value="1"/>
</dbReference>
<comment type="function">
    <text evidence="7 8 9">One of the essential components for the initiation of protein synthesis. Protects formylmethionyl-tRNA from spontaneous hydrolysis and promotes its binding to the 30S ribosomal subunits. Also involved in the hydrolysis of GTP during the formation of the 70S ribosomal complex.</text>
</comment>
<dbReference type="AlphaFoldDB" id="A0A1H6QDH3"/>
<feature type="region of interest" description="G-domain" evidence="8">
    <location>
        <begin position="129"/>
        <end position="277"/>
    </location>
</feature>
<dbReference type="InterPro" id="IPR015760">
    <property type="entry name" value="TIF_IF2"/>
</dbReference>
<accession>A0A1H6QDH3</accession>
<dbReference type="GO" id="GO:0003743">
    <property type="term" value="F:translation initiation factor activity"/>
    <property type="evidence" value="ECO:0007669"/>
    <property type="project" value="UniProtKB-UniRule"/>
</dbReference>
<dbReference type="FunFam" id="3.40.50.300:FF:000019">
    <property type="entry name" value="Translation initiation factor IF-2"/>
    <property type="match status" value="1"/>
</dbReference>
<evidence type="ECO:0000256" key="8">
    <source>
        <dbReference type="HAMAP-Rule" id="MF_00100"/>
    </source>
</evidence>
<dbReference type="FunFam" id="2.40.30.10:FF:000008">
    <property type="entry name" value="Translation initiation factor IF-2"/>
    <property type="match status" value="1"/>
</dbReference>
<dbReference type="CDD" id="cd03702">
    <property type="entry name" value="IF2_mtIF2_II"/>
    <property type="match status" value="1"/>
</dbReference>
<dbReference type="GO" id="GO:0003924">
    <property type="term" value="F:GTPase activity"/>
    <property type="evidence" value="ECO:0007669"/>
    <property type="project" value="UniProtKB-UniRule"/>
</dbReference>
<dbReference type="Gene3D" id="3.40.50.10050">
    <property type="entry name" value="Translation initiation factor IF- 2, domain 3"/>
    <property type="match status" value="1"/>
</dbReference>
<dbReference type="eggNOG" id="COG0532">
    <property type="taxonomic scope" value="Bacteria"/>
</dbReference>
<dbReference type="RefSeq" id="WP_033161824.1">
    <property type="nucleotide sequence ID" value="NZ_CACVPP010000004.1"/>
</dbReference>
<dbReference type="Pfam" id="PF04760">
    <property type="entry name" value="IF2_N"/>
    <property type="match status" value="1"/>
</dbReference>
<dbReference type="NCBIfam" id="TIGR00231">
    <property type="entry name" value="small_GTP"/>
    <property type="match status" value="1"/>
</dbReference>
<dbReference type="GeneID" id="54119235"/>
<evidence type="ECO:0000256" key="1">
    <source>
        <dbReference type="ARBA" id="ARBA00007733"/>
    </source>
</evidence>
<dbReference type="HAMAP" id="MF_00100_B">
    <property type="entry name" value="IF_2_B"/>
    <property type="match status" value="1"/>
</dbReference>
<dbReference type="InterPro" id="IPR000178">
    <property type="entry name" value="TF_IF2_bacterial-like"/>
</dbReference>
<dbReference type="OrthoDB" id="9811804at2"/>
<dbReference type="InterPro" id="IPR023115">
    <property type="entry name" value="TIF_IF2_dom3"/>
</dbReference>
<evidence type="ECO:0000313" key="12">
    <source>
        <dbReference type="EMBL" id="SEI37305.1"/>
    </source>
</evidence>
<feature type="binding site" evidence="8">
    <location>
        <begin position="181"/>
        <end position="185"/>
    </location>
    <ligand>
        <name>GTP</name>
        <dbReference type="ChEBI" id="CHEBI:37565"/>
    </ligand>
</feature>
<keyword evidence="6 8" id="KW-0342">GTP-binding</keyword>
<evidence type="ECO:0000256" key="4">
    <source>
        <dbReference type="ARBA" id="ARBA00022741"/>
    </source>
</evidence>
<dbReference type="NCBIfam" id="TIGR00487">
    <property type="entry name" value="IF-2"/>
    <property type="match status" value="1"/>
</dbReference>
<evidence type="ECO:0000256" key="9">
    <source>
        <dbReference type="RuleBase" id="RU000644"/>
    </source>
</evidence>
<feature type="domain" description="Tr-type G" evidence="11">
    <location>
        <begin position="126"/>
        <end position="295"/>
    </location>
</feature>
<feature type="binding site" evidence="8">
    <location>
        <begin position="235"/>
        <end position="238"/>
    </location>
    <ligand>
        <name>GTP</name>
        <dbReference type="ChEBI" id="CHEBI:37565"/>
    </ligand>
</feature>
<evidence type="ECO:0000256" key="2">
    <source>
        <dbReference type="ARBA" id="ARBA00020675"/>
    </source>
</evidence>
<dbReference type="PROSITE" id="PS51722">
    <property type="entry name" value="G_TR_2"/>
    <property type="match status" value="1"/>
</dbReference>
<dbReference type="FunFam" id="2.40.30.10:FF:000007">
    <property type="entry name" value="Translation initiation factor IF-2"/>
    <property type="match status" value="1"/>
</dbReference>
<dbReference type="InterPro" id="IPR044145">
    <property type="entry name" value="IF2_II"/>
</dbReference>
<dbReference type="InterPro" id="IPR009000">
    <property type="entry name" value="Transl_B-barrel_sf"/>
</dbReference>
<evidence type="ECO:0000259" key="11">
    <source>
        <dbReference type="PROSITE" id="PS51722"/>
    </source>
</evidence>
<dbReference type="Gene3D" id="3.40.50.300">
    <property type="entry name" value="P-loop containing nucleotide triphosphate hydrolases"/>
    <property type="match status" value="1"/>
</dbReference>
<dbReference type="SUPFAM" id="SSF50447">
    <property type="entry name" value="Translation proteins"/>
    <property type="match status" value="2"/>
</dbReference>
<dbReference type="Pfam" id="PF11987">
    <property type="entry name" value="IF-2"/>
    <property type="match status" value="1"/>
</dbReference>
<reference evidence="13" key="1">
    <citation type="submission" date="2016-10" db="EMBL/GenBank/DDBJ databases">
        <authorList>
            <person name="Varghese N."/>
        </authorList>
    </citation>
    <scope>NUCLEOTIDE SEQUENCE [LARGE SCALE GENOMIC DNA]</scope>
    <source>
        <strain evidence="13">DSM 20406</strain>
    </source>
</reference>
<organism evidence="12 13">
    <name type="scientific">Sharpea azabuensis</name>
    <dbReference type="NCBI Taxonomy" id="322505"/>
    <lineage>
        <taxon>Bacteria</taxon>
        <taxon>Bacillati</taxon>
        <taxon>Bacillota</taxon>
        <taxon>Erysipelotrichia</taxon>
        <taxon>Erysipelotrichales</taxon>
        <taxon>Coprobacillaceae</taxon>
        <taxon>Sharpea</taxon>
    </lineage>
</organism>
<evidence type="ECO:0000313" key="13">
    <source>
        <dbReference type="Proteomes" id="UP000183028"/>
    </source>
</evidence>
<dbReference type="PROSITE" id="PS01176">
    <property type="entry name" value="IF2"/>
    <property type="match status" value="1"/>
</dbReference>
<dbReference type="InterPro" id="IPR000795">
    <property type="entry name" value="T_Tr_GTP-bd_dom"/>
</dbReference>
<keyword evidence="4 8" id="KW-0547">Nucleotide-binding</keyword>
<dbReference type="InterPro" id="IPR006847">
    <property type="entry name" value="IF2_N"/>
</dbReference>
<keyword evidence="8" id="KW-0963">Cytoplasm</keyword>
<dbReference type="InterPro" id="IPR036925">
    <property type="entry name" value="TIF_IF2_dom3_sf"/>
</dbReference>
<protein>
    <recommendedName>
        <fullName evidence="2 8">Translation initiation factor IF-2</fullName>
    </recommendedName>
</protein>
<dbReference type="Proteomes" id="UP000183028">
    <property type="component" value="Unassembled WGS sequence"/>
</dbReference>
<proteinExistence type="inferred from homology"/>
<dbReference type="CDD" id="cd01887">
    <property type="entry name" value="IF2_eIF5B"/>
    <property type="match status" value="1"/>
</dbReference>
<dbReference type="EMBL" id="FNYK01000001">
    <property type="protein sequence ID" value="SEI37305.1"/>
    <property type="molecule type" value="Genomic_DNA"/>
</dbReference>
<dbReference type="SUPFAM" id="SSF52540">
    <property type="entry name" value="P-loop containing nucleoside triphosphate hydrolases"/>
    <property type="match status" value="1"/>
</dbReference>
<comment type="subcellular location">
    <subcellularLocation>
        <location evidence="8">Cytoplasm</location>
    </subcellularLocation>
</comment>
<sequence length="624" mass="68258">MAKKNTNTNKNKNNGNNKKRNNNRNHKNNNFKPRKEENKILNDGICEYEEGITVDELAQKINHTPAEVIKVLFMLGTMVTINTALNDEQVELICLEYGYEPKKIATVDETNFEDLIEPDKEEDLVPRPPVVTIMGHVDHGKTTLLDYIRKSHVAEGESGGITQHIGAYQVDVNGKKVTFLDTPGHEAFTAMRARGAQVTDIVIIVVAADDGVMPQTREAIDHAKAAGVPIIVAVNKIDKPGASPDRIRTEMSEFGLMPEEWGGDVVYQDISAKKGTGVQDLLEAITVVAEMAELKANPNRAAYGTVVEARLDKGRGPVATLLVENGTLHPGDPIVVGTTYGRVRQMTGDNGRTLKKATPATPVAITGLNEVPEAGDKFMVFDSDKTARHIGEARAEKKKEEERNTTSAMSLDDLYNQIKEGQLAQLNVIVKADVDGTAEAVKATLEKINIEGAKVNVIRSTVGAITESDVLLASASKAIIYGFNVRPTAAVRRKAEEEGVEIRLHNIIYKMVEEIEAAMKGMLAPELEEVVTGQAEIREIYKVSKIGNIAGCMVTDGCIKRDCGVRLIRDGVVVYEGKLASLRRFKDDVKQVNQGYDCGLTIENFNDIKIGDIVEGFVMEEVEA</sequence>
<dbReference type="Pfam" id="PF00009">
    <property type="entry name" value="GTP_EFTU"/>
    <property type="match status" value="1"/>
</dbReference>
<dbReference type="Gene3D" id="2.40.30.10">
    <property type="entry name" value="Translation factors"/>
    <property type="match status" value="2"/>
</dbReference>
<dbReference type="SUPFAM" id="SSF52156">
    <property type="entry name" value="Initiation factor IF2/eIF5b, domain 3"/>
    <property type="match status" value="1"/>
</dbReference>
<dbReference type="GO" id="GO:0005829">
    <property type="term" value="C:cytosol"/>
    <property type="evidence" value="ECO:0007669"/>
    <property type="project" value="TreeGrafter"/>
</dbReference>
<dbReference type="InterPro" id="IPR005225">
    <property type="entry name" value="Small_GTP-bd"/>
</dbReference>
<dbReference type="FunFam" id="3.40.50.10050:FF:000001">
    <property type="entry name" value="Translation initiation factor IF-2"/>
    <property type="match status" value="1"/>
</dbReference>
<evidence type="ECO:0000256" key="5">
    <source>
        <dbReference type="ARBA" id="ARBA00022917"/>
    </source>
</evidence>
<evidence type="ECO:0000256" key="7">
    <source>
        <dbReference type="ARBA" id="ARBA00025162"/>
    </source>
</evidence>
<dbReference type="GO" id="GO:0005525">
    <property type="term" value="F:GTP binding"/>
    <property type="evidence" value="ECO:0007669"/>
    <property type="project" value="UniProtKB-KW"/>
</dbReference>
<feature type="compositionally biased region" description="Low complexity" evidence="10">
    <location>
        <begin position="1"/>
        <end position="16"/>
    </location>
</feature>
<gene>
    <name evidence="8" type="primary">infB</name>
    <name evidence="12" type="ORF">SAMN04487834_100139</name>
</gene>
<feature type="region of interest" description="Disordered" evidence="10">
    <location>
        <begin position="1"/>
        <end position="36"/>
    </location>
</feature>
<dbReference type="STRING" id="322505.SAMN04487836_10175"/>
<evidence type="ECO:0000256" key="10">
    <source>
        <dbReference type="SAM" id="MobiDB-lite"/>
    </source>
</evidence>
<dbReference type="InterPro" id="IPR053905">
    <property type="entry name" value="EF-G-like_DII"/>
</dbReference>
<dbReference type="InterPro" id="IPR027417">
    <property type="entry name" value="P-loop_NTPase"/>
</dbReference>
<dbReference type="PANTHER" id="PTHR43381:SF5">
    <property type="entry name" value="TR-TYPE G DOMAIN-CONTAINING PROTEIN"/>
    <property type="match status" value="1"/>
</dbReference>
<comment type="similarity">
    <text evidence="1 8 9">Belongs to the TRAFAC class translation factor GTPase superfamily. Classic translation factor GTPase family. IF-2 subfamily.</text>
</comment>
<evidence type="ECO:0000256" key="6">
    <source>
        <dbReference type="ARBA" id="ARBA00023134"/>
    </source>
</evidence>
<feature type="compositionally biased region" description="Basic residues" evidence="10">
    <location>
        <begin position="17"/>
        <end position="29"/>
    </location>
</feature>
<dbReference type="CDD" id="cd03692">
    <property type="entry name" value="mtIF2_IVc"/>
    <property type="match status" value="1"/>
</dbReference>
<evidence type="ECO:0000256" key="3">
    <source>
        <dbReference type="ARBA" id="ARBA00022540"/>
    </source>
</evidence>
<name>A0A1H6QDH3_9FIRM</name>
<keyword evidence="13" id="KW-1185">Reference proteome</keyword>
<feature type="binding site" evidence="8">
    <location>
        <begin position="135"/>
        <end position="142"/>
    </location>
    <ligand>
        <name>GTP</name>
        <dbReference type="ChEBI" id="CHEBI:37565"/>
    </ligand>
</feature>
<keyword evidence="5 8" id="KW-0648">Protein biosynthesis</keyword>
<dbReference type="PANTHER" id="PTHR43381">
    <property type="entry name" value="TRANSLATION INITIATION FACTOR IF-2-RELATED"/>
    <property type="match status" value="1"/>
</dbReference>
<keyword evidence="3 8" id="KW-0396">Initiation factor</keyword>